<sequence>MESKNHSKSAYRKSSSTQEWRTFQGKRLRAYVHNYKSMAMLVMPMSSIGSKT</sequence>
<keyword evidence="3" id="KW-1185">Reference proteome</keyword>
<protein>
    <submittedName>
        <fullName evidence="2">Uncharacterized protein</fullName>
    </submittedName>
</protein>
<feature type="non-terminal residue" evidence="2">
    <location>
        <position position="52"/>
    </location>
</feature>
<comment type="caution">
    <text evidence="2">The sequence shown here is derived from an EMBL/GenBank/DDBJ whole genome shotgun (WGS) entry which is preliminary data.</text>
</comment>
<reference evidence="2 3" key="1">
    <citation type="journal article" date="2018" name="Front. Plant Sci.">
        <title>Red Clover (Trifolium pratense) and Zigzag Clover (T. medium) - A Picture of Genomic Similarities and Differences.</title>
        <authorList>
            <person name="Dluhosova J."/>
            <person name="Istvanek J."/>
            <person name="Nedelnik J."/>
            <person name="Repkova J."/>
        </authorList>
    </citation>
    <scope>NUCLEOTIDE SEQUENCE [LARGE SCALE GENOMIC DNA]</scope>
    <source>
        <strain evidence="3">cv. 10/8</strain>
        <tissue evidence="2">Leaf</tissue>
    </source>
</reference>
<dbReference type="AlphaFoldDB" id="A0A392NLH8"/>
<evidence type="ECO:0000313" key="2">
    <source>
        <dbReference type="EMBL" id="MCH99978.1"/>
    </source>
</evidence>
<feature type="region of interest" description="Disordered" evidence="1">
    <location>
        <begin position="1"/>
        <end position="20"/>
    </location>
</feature>
<feature type="compositionally biased region" description="Basic residues" evidence="1">
    <location>
        <begin position="1"/>
        <end position="11"/>
    </location>
</feature>
<gene>
    <name evidence="2" type="ORF">A2U01_0020993</name>
</gene>
<organism evidence="2 3">
    <name type="scientific">Trifolium medium</name>
    <dbReference type="NCBI Taxonomy" id="97028"/>
    <lineage>
        <taxon>Eukaryota</taxon>
        <taxon>Viridiplantae</taxon>
        <taxon>Streptophyta</taxon>
        <taxon>Embryophyta</taxon>
        <taxon>Tracheophyta</taxon>
        <taxon>Spermatophyta</taxon>
        <taxon>Magnoliopsida</taxon>
        <taxon>eudicotyledons</taxon>
        <taxon>Gunneridae</taxon>
        <taxon>Pentapetalae</taxon>
        <taxon>rosids</taxon>
        <taxon>fabids</taxon>
        <taxon>Fabales</taxon>
        <taxon>Fabaceae</taxon>
        <taxon>Papilionoideae</taxon>
        <taxon>50 kb inversion clade</taxon>
        <taxon>NPAAA clade</taxon>
        <taxon>Hologalegina</taxon>
        <taxon>IRL clade</taxon>
        <taxon>Trifolieae</taxon>
        <taxon>Trifolium</taxon>
    </lineage>
</organism>
<dbReference type="Proteomes" id="UP000265520">
    <property type="component" value="Unassembled WGS sequence"/>
</dbReference>
<evidence type="ECO:0000313" key="3">
    <source>
        <dbReference type="Proteomes" id="UP000265520"/>
    </source>
</evidence>
<dbReference type="EMBL" id="LXQA010041868">
    <property type="protein sequence ID" value="MCH99978.1"/>
    <property type="molecule type" value="Genomic_DNA"/>
</dbReference>
<evidence type="ECO:0000256" key="1">
    <source>
        <dbReference type="SAM" id="MobiDB-lite"/>
    </source>
</evidence>
<name>A0A392NLH8_9FABA</name>
<proteinExistence type="predicted"/>
<accession>A0A392NLH8</accession>